<sequence length="829" mass="88282">MASMEFTEWIRGRTDEQLRALVSARPELITPVPAHLEGLASRAGSPSAIGRVLDRLDRFTLAVVETLAVRAGPTPKEELRDLIAAAMRDDDRPRLPAAANGNAASNRNTDNGTASNRQAKNGAASSRRDADHDAARSRPGDPEPALSAALDRLRELALVYGPDEGLDLGPGVRKVIEDPAGLGPRAVDVFRHHPPEQLDEMADDITPGTEGSGKERLAAVLAAPAALVESVSPEARGALDQLAWGPPTGRVPNARREVRMASARSPIEELLARGLLAATGEESVTLPREVGLYLRGGRVHRNLPAVPPPLSGSTRDRELADRTAAGQAFSFVRSVEELCERWSIEPPGVLRTGGLGVRDLKRTAGELDLPEWVAALVVEVAHAAGLIAAGGGVDGEWLPTSGYDLWRVRGTADRWVTLAATWLQMDRVPGLVGERDERDRPLNALHTDLRRASAAGVRAATLGVLAAAPGMAPTRDSVLERLAWEQPRRRGPLRDQLTEFALREAEQVGVTGLGALSGHGRALLDGADPAEALAPLLPEPVDHVLLQADLTAVAPGPLTSELNRWMTLTADVESKGGATVYRFSENSIRRALDAGHGGEELVSMLGRHSATPVPQALSYLVTDVARRHGRIRVGTASAYVRCDDPALLDQITADRRSAALRLRRLAPTVIASRTSRAVLVDSLRAMGYSPVAESLDGDVIISQLESRRTEGVSPVRTVASANGLDPEVAAAAVRALRAGDAAHLARREPVDAPDGQVPRSPATATISALQEAIKQGVRVWIGYLDSQGNATSRILEPARMEGGYLTAYDETRAAVHRFALHRITGVAGL</sequence>
<evidence type="ECO:0000313" key="5">
    <source>
        <dbReference type="Proteomes" id="UP000199202"/>
    </source>
</evidence>
<evidence type="ECO:0000259" key="3">
    <source>
        <dbReference type="Pfam" id="PF13625"/>
    </source>
</evidence>
<proteinExistence type="predicted"/>
<dbReference type="EMBL" id="FNDJ01000016">
    <property type="protein sequence ID" value="SDK53075.1"/>
    <property type="molecule type" value="Genomic_DNA"/>
</dbReference>
<feature type="domain" description="Helicase XPB/Ssl2 N-terminal" evidence="3">
    <location>
        <begin position="544"/>
        <end position="666"/>
    </location>
</feature>
<keyword evidence="4" id="KW-0067">ATP-binding</keyword>
<feature type="region of interest" description="Disordered" evidence="1">
    <location>
        <begin position="90"/>
        <end position="145"/>
    </location>
</feature>
<gene>
    <name evidence="4" type="ORF">SAMN05421869_116217</name>
</gene>
<reference evidence="4 5" key="1">
    <citation type="submission" date="2016-10" db="EMBL/GenBank/DDBJ databases">
        <authorList>
            <person name="de Groot N.N."/>
        </authorList>
    </citation>
    <scope>NUCLEOTIDE SEQUENCE [LARGE SCALE GENOMIC DNA]</scope>
    <source>
        <strain evidence="4 5">CGMCC 4.6533</strain>
    </source>
</reference>
<keyword evidence="4" id="KW-0547">Nucleotide-binding</keyword>
<dbReference type="Pfam" id="PF13280">
    <property type="entry name" value="WYL"/>
    <property type="match status" value="1"/>
</dbReference>
<feature type="domain" description="WYL" evidence="2">
    <location>
        <begin position="765"/>
        <end position="826"/>
    </location>
</feature>
<dbReference type="OrthoDB" id="3415124at2"/>
<feature type="compositionally biased region" description="Low complexity" evidence="1">
    <location>
        <begin position="97"/>
        <end position="108"/>
    </location>
</feature>
<dbReference type="InterPro" id="IPR032830">
    <property type="entry name" value="XPB/Ssl2_N"/>
</dbReference>
<evidence type="ECO:0000256" key="1">
    <source>
        <dbReference type="SAM" id="MobiDB-lite"/>
    </source>
</evidence>
<keyword evidence="4" id="KW-0378">Hydrolase</keyword>
<name>A0A1G9CNR2_9ACTN</name>
<evidence type="ECO:0000259" key="2">
    <source>
        <dbReference type="Pfam" id="PF13280"/>
    </source>
</evidence>
<keyword evidence="4" id="KW-0347">Helicase</keyword>
<dbReference type="STRING" id="633440.SAMN05421869_116217"/>
<dbReference type="AlphaFoldDB" id="A0A1G9CNR2"/>
<organism evidence="4 5">
    <name type="scientific">Nonomuraea jiangxiensis</name>
    <dbReference type="NCBI Taxonomy" id="633440"/>
    <lineage>
        <taxon>Bacteria</taxon>
        <taxon>Bacillati</taxon>
        <taxon>Actinomycetota</taxon>
        <taxon>Actinomycetes</taxon>
        <taxon>Streptosporangiales</taxon>
        <taxon>Streptosporangiaceae</taxon>
        <taxon>Nonomuraea</taxon>
    </lineage>
</organism>
<dbReference type="GO" id="GO:0004386">
    <property type="term" value="F:helicase activity"/>
    <property type="evidence" value="ECO:0007669"/>
    <property type="project" value="UniProtKB-KW"/>
</dbReference>
<dbReference type="InterPro" id="IPR026881">
    <property type="entry name" value="WYL_dom"/>
</dbReference>
<feature type="compositionally biased region" description="Polar residues" evidence="1">
    <location>
        <begin position="109"/>
        <end position="119"/>
    </location>
</feature>
<keyword evidence="5" id="KW-1185">Reference proteome</keyword>
<protein>
    <submittedName>
        <fullName evidence="4">Helicase conserved C-terminal domain-containing protein</fullName>
    </submittedName>
</protein>
<dbReference type="PROSITE" id="PS52050">
    <property type="entry name" value="WYL"/>
    <property type="match status" value="1"/>
</dbReference>
<evidence type="ECO:0000313" key="4">
    <source>
        <dbReference type="EMBL" id="SDK53075.1"/>
    </source>
</evidence>
<dbReference type="Pfam" id="PF13625">
    <property type="entry name" value="Helicase_C_3"/>
    <property type="match status" value="1"/>
</dbReference>
<accession>A0A1G9CNR2</accession>
<feature type="compositionally biased region" description="Basic and acidic residues" evidence="1">
    <location>
        <begin position="126"/>
        <end position="141"/>
    </location>
</feature>
<dbReference type="Proteomes" id="UP000199202">
    <property type="component" value="Unassembled WGS sequence"/>
</dbReference>